<protein>
    <recommendedName>
        <fullName evidence="24">Sulfide:quinone oxidoreductase, mitochondrial</fullName>
        <ecNumber evidence="23">1.8.5.8</ecNumber>
        <ecNumber evidence="8">3.2.1.1</ecNumber>
    </recommendedName>
    <alternativeName>
        <fullName evidence="25">Sulfide quinone oxidoreductase</fullName>
    </alternativeName>
</protein>
<dbReference type="Pfam" id="PF00128">
    <property type="entry name" value="Alpha-amylase"/>
    <property type="match status" value="1"/>
</dbReference>
<evidence type="ECO:0000313" key="28">
    <source>
        <dbReference type="Proteomes" id="UP000887578"/>
    </source>
</evidence>
<evidence type="ECO:0000256" key="16">
    <source>
        <dbReference type="ARBA" id="ARBA00023128"/>
    </source>
</evidence>
<evidence type="ECO:0000256" key="14">
    <source>
        <dbReference type="ARBA" id="ARBA00022946"/>
    </source>
</evidence>
<dbReference type="InterPro" id="IPR023753">
    <property type="entry name" value="FAD/NAD-binding_dom"/>
</dbReference>
<comment type="catalytic activity">
    <reaction evidence="19">
        <text>ubiquinone-10 + hydrogen sulfide + glutathione + H(+) = S-sulfanylglutathione + ubiquinol-10</text>
        <dbReference type="Rhea" id="RHEA:62608"/>
        <dbReference type="ChEBI" id="CHEBI:15378"/>
        <dbReference type="ChEBI" id="CHEBI:29919"/>
        <dbReference type="ChEBI" id="CHEBI:46245"/>
        <dbReference type="ChEBI" id="CHEBI:57925"/>
        <dbReference type="ChEBI" id="CHEBI:58905"/>
        <dbReference type="ChEBI" id="CHEBI:64183"/>
    </reaction>
    <physiologicalReaction direction="left-to-right" evidence="19">
        <dbReference type="Rhea" id="RHEA:62609"/>
    </physiologicalReaction>
</comment>
<dbReference type="PANTHER" id="PTHR10632">
    <property type="entry name" value="SULFIDE:QUINONE OXIDOREDUCTASE"/>
    <property type="match status" value="1"/>
</dbReference>
<proteinExistence type="inferred from homology"/>
<dbReference type="GO" id="GO:0046872">
    <property type="term" value="F:metal ion binding"/>
    <property type="evidence" value="ECO:0007669"/>
    <property type="project" value="UniProtKB-KW"/>
</dbReference>
<organism evidence="28 29">
    <name type="scientific">Panagrolaimus davidi</name>
    <dbReference type="NCBI Taxonomy" id="227884"/>
    <lineage>
        <taxon>Eukaryota</taxon>
        <taxon>Metazoa</taxon>
        <taxon>Ecdysozoa</taxon>
        <taxon>Nematoda</taxon>
        <taxon>Chromadorea</taxon>
        <taxon>Rhabditida</taxon>
        <taxon>Tylenchina</taxon>
        <taxon>Panagrolaimomorpha</taxon>
        <taxon>Panagrolaimoidea</taxon>
        <taxon>Panagrolaimidae</taxon>
        <taxon>Panagrolaimus</taxon>
    </lineage>
</organism>
<keyword evidence="11" id="KW-0479">Metal-binding</keyword>
<dbReference type="SUPFAM" id="SSF50494">
    <property type="entry name" value="Trypsin-like serine proteases"/>
    <property type="match status" value="1"/>
</dbReference>
<evidence type="ECO:0000256" key="15">
    <source>
        <dbReference type="ARBA" id="ARBA00023002"/>
    </source>
</evidence>
<dbReference type="GO" id="GO:0070221">
    <property type="term" value="P:sulfide oxidation, using sulfide:quinone oxidoreductase"/>
    <property type="evidence" value="ECO:0007669"/>
    <property type="project" value="TreeGrafter"/>
</dbReference>
<dbReference type="Pfam" id="PF02806">
    <property type="entry name" value="Alpha-amylase_C"/>
    <property type="match status" value="1"/>
</dbReference>
<keyword evidence="12" id="KW-0274">FAD</keyword>
<dbReference type="PRINTS" id="PR00110">
    <property type="entry name" value="ALPHAAMYLASE"/>
</dbReference>
<evidence type="ECO:0000256" key="26">
    <source>
        <dbReference type="RuleBase" id="RU003615"/>
    </source>
</evidence>
<dbReference type="SMART" id="SM00020">
    <property type="entry name" value="Tryp_SPc"/>
    <property type="match status" value="1"/>
</dbReference>
<dbReference type="SUPFAM" id="SSF51905">
    <property type="entry name" value="FAD/NAD(P)-binding domain"/>
    <property type="match status" value="2"/>
</dbReference>
<evidence type="ECO:0000313" key="29">
    <source>
        <dbReference type="WBParaSite" id="PDA_v2.g20114.t1"/>
    </source>
</evidence>
<dbReference type="GO" id="GO:0106436">
    <property type="term" value="F:glutathione-dependent sulfide quinone oxidoreductase activity"/>
    <property type="evidence" value="ECO:0007669"/>
    <property type="project" value="UniProtKB-EC"/>
</dbReference>
<dbReference type="InterPro" id="IPR015904">
    <property type="entry name" value="Sulphide_quinone_reductase"/>
</dbReference>
<comment type="cofactor">
    <cofactor evidence="3">
        <name>chloride</name>
        <dbReference type="ChEBI" id="CHEBI:17996"/>
    </cofactor>
</comment>
<sequence>MKLSPKLFQESYKLAIVGGGSAGTAVASYFSRILGSNKIVLIEPKKEHYYQPGFTLVGGGFMTLEQNRRSEESLIPKNVKWIRTSVAEFQPEQNKLNLNDSTTVNYDFLVISTGLKLRFDIIKGLPEALDTPGVCSIYDPKYAEKTFKEISNFSSGKAIFTFPNTPIKCPGAPQKICYIAEDYWQKHGKRNGIEITYNTTIGKIFGVEKYAKTLAQIAKERNIKVNTRHNLVKVNSDRKIATFKILGEDLLPTGKEEEVKYDLLHIGPPCSPIDSLMKDAEAKTGLTDAKGWVSVHPKTLQGTKFNNVFAIGDCANTPNAKTAAAISSQFRALKSNLKSAMENRPLTSEYDGYASCPLVVSSNRAVLAEFNSAGPLETFPYNQARPLWIQWLMKRYLMPFLYWKFLVKVINASISNPFNFPQLKSLTQRILNGSSVEENEWPWLISIYNKADEPICTASLISDIWVLTAYHCIAFNTDGKIMYGSVDRNSKNSKFAEFDEIHLYKENDIAFIKLKNSTGIKSVIQLSKTINDNEKLIGAGWGWIFVKIKKQYIHEWVDLYDVHSVKKYLDIIWPNVAQFDTFPLDDTCSNSSGLAFNPETDICVGKDLHSSTQGDSGGPLIVLRNKKFYQIGVCSRGVTTILNGEIDGKSVYTKVSAICEKVKDITNGEIFYRQTIVHLFEWKWGDIAKECETFLSVYGYGAVQISPPMEHLTVTVNNDMPWWVRYQPVSYKLTSRSGNEAEFKDMVDRCNRVGVRIIVDGVLNHMVGIGQKKGVDGAGSSGDSDFDGTAGVESFPGVPFNKDHTHDSKCNHDIQGSDYQNSAYDVKMCRLVGLIDLDQSNQYVRSKMQEYLNKLLAYGVAGFRLDASKHMWPQDLEDILAGVDNVREDIFGPNLRPLIMHEVIDRGGEAVHASDYLEIGRYTNFNFGSAVSSAAKGQSKWTDLLKLGPGFGYGNYDDNDVLNFIDNHDNQRDSNPYVVTYKDGQAYKMAVSFMLAWSYGLPRVMSSFYFDVSDQGPPHDSGNGFPTKSPTFDSNTKTCQQSSGWVCEHRWPEIRKMAQFRSVTSGTAPSVLYYGKGNLIAFARDKKGYFALNGDGNDQTVDVDTTLPAGDYCDIFSGELSGSSCTGKKITVGSDGRASFNVPGNSVVAFHVKSRIGGEPNPPSIPSDWKSTVIMLRRPTKPGQDIFIRGGDTQDGGCSGGPDQQSSDKCAIPISHIANASFFYTEYLMWRQSDNYLDFEGPEYEQGTHDGTEAQGTPTFYTTNDPNAPEYQPYNKYGPSYWYTEVKMDCSKTKDGWFEFKGYENNGVGWESDVSQGSCVGGANAGAAPFKTNNHIGKCGFVNVFEWNENDCRVENL</sequence>
<evidence type="ECO:0000256" key="5">
    <source>
        <dbReference type="ARBA" id="ARBA00004173"/>
    </source>
</evidence>
<dbReference type="InterPro" id="IPR031319">
    <property type="entry name" value="A-amylase_C"/>
</dbReference>
<evidence type="ECO:0000256" key="3">
    <source>
        <dbReference type="ARBA" id="ARBA00001923"/>
    </source>
</evidence>
<evidence type="ECO:0000256" key="20">
    <source>
        <dbReference type="ARBA" id="ARBA00052986"/>
    </source>
</evidence>
<dbReference type="InterPro" id="IPR043504">
    <property type="entry name" value="Peptidase_S1_PA_chymotrypsin"/>
</dbReference>
<dbReference type="InterPro" id="IPR036188">
    <property type="entry name" value="FAD/NAD-bd_sf"/>
</dbReference>
<comment type="catalytic activity">
    <reaction evidence="18">
        <text>ubiquinone-10 + hydrogen sulfide + sulfite + 2 H(+) = ubiquinol-10 + thiosulfate</text>
        <dbReference type="Rhea" id="RHEA:38359"/>
        <dbReference type="ChEBI" id="CHEBI:15378"/>
        <dbReference type="ChEBI" id="CHEBI:17359"/>
        <dbReference type="ChEBI" id="CHEBI:29919"/>
        <dbReference type="ChEBI" id="CHEBI:33542"/>
        <dbReference type="ChEBI" id="CHEBI:46245"/>
        <dbReference type="ChEBI" id="CHEBI:64183"/>
    </reaction>
    <physiologicalReaction direction="left-to-right" evidence="18">
        <dbReference type="Rhea" id="RHEA:38360"/>
    </physiologicalReaction>
</comment>
<evidence type="ECO:0000256" key="22">
    <source>
        <dbReference type="ARBA" id="ARBA00060891"/>
    </source>
</evidence>
<comment type="function">
    <text evidence="21">Catalyzes the oxidation of hydrogen sulfide with the help of a quinone, such as ubiquinone-10, giving rise to thiosulfate and ultimately to sulfane (molecular sulfur) atoms. Requires an additional electron acceptor; can use sulfite, sulfide or cyanide (in vitro). It is believed the in vivo electron acceptor is glutathione.</text>
</comment>
<dbReference type="GO" id="GO:0071949">
    <property type="term" value="F:FAD binding"/>
    <property type="evidence" value="ECO:0007669"/>
    <property type="project" value="TreeGrafter"/>
</dbReference>
<evidence type="ECO:0000256" key="25">
    <source>
        <dbReference type="ARBA" id="ARBA00082958"/>
    </source>
</evidence>
<keyword evidence="13" id="KW-0106">Calcium</keyword>
<evidence type="ECO:0000256" key="12">
    <source>
        <dbReference type="ARBA" id="ARBA00022827"/>
    </source>
</evidence>
<dbReference type="GO" id="GO:0006508">
    <property type="term" value="P:proteolysis"/>
    <property type="evidence" value="ECO:0007669"/>
    <property type="project" value="InterPro"/>
</dbReference>
<evidence type="ECO:0000256" key="10">
    <source>
        <dbReference type="ARBA" id="ARBA00022719"/>
    </source>
</evidence>
<dbReference type="PROSITE" id="PS00135">
    <property type="entry name" value="TRYPSIN_SER"/>
    <property type="match status" value="1"/>
</dbReference>
<dbReference type="PANTHER" id="PTHR10632:SF2">
    <property type="entry name" value="SULFIDE:QUINONE OXIDOREDUCTASE, MITOCHONDRIAL"/>
    <property type="match status" value="1"/>
</dbReference>
<dbReference type="GO" id="GO:0070224">
    <property type="term" value="F:sulfide:quinone oxidoreductase activity"/>
    <property type="evidence" value="ECO:0007669"/>
    <property type="project" value="TreeGrafter"/>
</dbReference>
<comment type="similarity">
    <text evidence="6 26">Belongs to the glycosyl hydrolase 13 family.</text>
</comment>
<dbReference type="InterPro" id="IPR033116">
    <property type="entry name" value="TRYPSIN_SER"/>
</dbReference>
<comment type="subunit">
    <text evidence="7">Monomer.</text>
</comment>
<comment type="similarity">
    <text evidence="22">Belongs to the SQRD family.</text>
</comment>
<dbReference type="GO" id="GO:0005975">
    <property type="term" value="P:carbohydrate metabolic process"/>
    <property type="evidence" value="ECO:0007669"/>
    <property type="project" value="InterPro"/>
</dbReference>
<dbReference type="GO" id="GO:0048038">
    <property type="term" value="F:quinone binding"/>
    <property type="evidence" value="ECO:0007669"/>
    <property type="project" value="UniProtKB-KW"/>
</dbReference>
<comment type="cofactor">
    <cofactor evidence="4">
        <name>FAD</name>
        <dbReference type="ChEBI" id="CHEBI:57692"/>
    </cofactor>
</comment>
<keyword evidence="15" id="KW-0560">Oxidoreductase</keyword>
<dbReference type="Proteomes" id="UP000887578">
    <property type="component" value="Unplaced"/>
</dbReference>
<dbReference type="Gene3D" id="2.40.10.10">
    <property type="entry name" value="Trypsin-like serine proteases"/>
    <property type="match status" value="1"/>
</dbReference>
<name>A0A914PZ14_9BILA</name>
<dbReference type="InterPro" id="IPR006047">
    <property type="entry name" value="GH13_cat_dom"/>
</dbReference>
<evidence type="ECO:0000256" key="23">
    <source>
        <dbReference type="ARBA" id="ARBA00066447"/>
    </source>
</evidence>
<evidence type="ECO:0000256" key="1">
    <source>
        <dbReference type="ARBA" id="ARBA00000548"/>
    </source>
</evidence>
<evidence type="ECO:0000256" key="8">
    <source>
        <dbReference type="ARBA" id="ARBA00012595"/>
    </source>
</evidence>
<evidence type="ECO:0000256" key="4">
    <source>
        <dbReference type="ARBA" id="ARBA00001974"/>
    </source>
</evidence>
<evidence type="ECO:0000256" key="9">
    <source>
        <dbReference type="ARBA" id="ARBA00022630"/>
    </source>
</evidence>
<dbReference type="GO" id="GO:0004556">
    <property type="term" value="F:alpha-amylase activity"/>
    <property type="evidence" value="ECO:0007669"/>
    <property type="project" value="UniProtKB-EC"/>
</dbReference>
<dbReference type="PROSITE" id="PS50240">
    <property type="entry name" value="TRYPSIN_DOM"/>
    <property type="match status" value="1"/>
</dbReference>
<dbReference type="GO" id="GO:0004252">
    <property type="term" value="F:serine-type endopeptidase activity"/>
    <property type="evidence" value="ECO:0007669"/>
    <property type="project" value="InterPro"/>
</dbReference>
<keyword evidence="9" id="KW-0285">Flavoprotein</keyword>
<dbReference type="Gene3D" id="2.60.40.1180">
    <property type="entry name" value="Golgi alpha-mannosidase II"/>
    <property type="match status" value="1"/>
</dbReference>
<dbReference type="WBParaSite" id="PDA_v2.g20114.t1">
    <property type="protein sequence ID" value="PDA_v2.g20114.t1"/>
    <property type="gene ID" value="PDA_v2.g20114"/>
</dbReference>
<feature type="domain" description="Peptidase S1" evidence="27">
    <location>
        <begin position="430"/>
        <end position="682"/>
    </location>
</feature>
<dbReference type="InterPro" id="IPR006046">
    <property type="entry name" value="Alpha_amylase"/>
</dbReference>
<accession>A0A914PZ14</accession>
<dbReference type="InterPro" id="IPR001254">
    <property type="entry name" value="Trypsin_dom"/>
</dbReference>
<comment type="catalytic activity">
    <reaction evidence="1">
        <text>Endohydrolysis of (1-&gt;4)-alpha-D-glucosidic linkages in polysaccharides containing three or more (1-&gt;4)-alpha-linked D-glucose units.</text>
        <dbReference type="EC" id="3.2.1.1"/>
    </reaction>
</comment>
<dbReference type="SMART" id="SM00642">
    <property type="entry name" value="Aamy"/>
    <property type="match status" value="1"/>
</dbReference>
<evidence type="ECO:0000256" key="2">
    <source>
        <dbReference type="ARBA" id="ARBA00001913"/>
    </source>
</evidence>
<dbReference type="GO" id="GO:0005739">
    <property type="term" value="C:mitochondrion"/>
    <property type="evidence" value="ECO:0007669"/>
    <property type="project" value="UniProtKB-SubCell"/>
</dbReference>
<dbReference type="InterPro" id="IPR009003">
    <property type="entry name" value="Peptidase_S1_PA"/>
</dbReference>
<dbReference type="InterPro" id="IPR006048">
    <property type="entry name" value="A-amylase/branching_C"/>
</dbReference>
<comment type="subcellular location">
    <subcellularLocation>
        <location evidence="5">Mitochondrion</location>
    </subcellularLocation>
</comment>
<keyword evidence="10" id="KW-0874">Quinone</keyword>
<evidence type="ECO:0000256" key="7">
    <source>
        <dbReference type="ARBA" id="ARBA00011245"/>
    </source>
</evidence>
<evidence type="ECO:0000256" key="19">
    <source>
        <dbReference type="ARBA" id="ARBA00052810"/>
    </source>
</evidence>
<comment type="cofactor">
    <cofactor evidence="2">
        <name>Ca(2+)</name>
        <dbReference type="ChEBI" id="CHEBI:29108"/>
    </cofactor>
</comment>
<evidence type="ECO:0000256" key="21">
    <source>
        <dbReference type="ARBA" id="ARBA00059167"/>
    </source>
</evidence>
<dbReference type="Gene3D" id="3.20.20.80">
    <property type="entry name" value="Glycosidases"/>
    <property type="match status" value="1"/>
</dbReference>
<evidence type="ECO:0000256" key="11">
    <source>
        <dbReference type="ARBA" id="ARBA00022723"/>
    </source>
</evidence>
<dbReference type="Pfam" id="PF00089">
    <property type="entry name" value="Trypsin"/>
    <property type="match status" value="1"/>
</dbReference>
<reference evidence="29" key="1">
    <citation type="submission" date="2022-11" db="UniProtKB">
        <authorList>
            <consortium name="WormBaseParasite"/>
        </authorList>
    </citation>
    <scope>IDENTIFICATION</scope>
</reference>
<keyword evidence="28" id="KW-1185">Reference proteome</keyword>
<keyword evidence="17" id="KW-0868">Chloride</keyword>
<evidence type="ECO:0000259" key="27">
    <source>
        <dbReference type="PROSITE" id="PS50240"/>
    </source>
</evidence>
<dbReference type="SUPFAM" id="SSF51011">
    <property type="entry name" value="Glycosyl hydrolase domain"/>
    <property type="match status" value="1"/>
</dbReference>
<evidence type="ECO:0000256" key="6">
    <source>
        <dbReference type="ARBA" id="ARBA00008061"/>
    </source>
</evidence>
<dbReference type="SMART" id="SM00632">
    <property type="entry name" value="Aamy_C"/>
    <property type="match status" value="1"/>
</dbReference>
<dbReference type="EC" id="1.8.5.8" evidence="23"/>
<dbReference type="InterPro" id="IPR017853">
    <property type="entry name" value="GH"/>
</dbReference>
<dbReference type="CDD" id="cd11317">
    <property type="entry name" value="AmyAc_bac_euk_AmyA"/>
    <property type="match status" value="1"/>
</dbReference>
<keyword evidence="16" id="KW-0496">Mitochondrion</keyword>
<evidence type="ECO:0000256" key="17">
    <source>
        <dbReference type="ARBA" id="ARBA00023214"/>
    </source>
</evidence>
<dbReference type="Gene3D" id="3.50.50.60">
    <property type="entry name" value="FAD/NAD(P)-binding domain"/>
    <property type="match status" value="2"/>
</dbReference>
<dbReference type="InterPro" id="IPR013780">
    <property type="entry name" value="Glyco_hydro_b"/>
</dbReference>
<evidence type="ECO:0000256" key="13">
    <source>
        <dbReference type="ARBA" id="ARBA00022837"/>
    </source>
</evidence>
<evidence type="ECO:0000256" key="18">
    <source>
        <dbReference type="ARBA" id="ARBA00051038"/>
    </source>
</evidence>
<dbReference type="EC" id="3.2.1.1" evidence="8"/>
<keyword evidence="14" id="KW-0809">Transit peptide</keyword>
<dbReference type="SUPFAM" id="SSF51445">
    <property type="entry name" value="(Trans)glycosidases"/>
    <property type="match status" value="1"/>
</dbReference>
<evidence type="ECO:0000256" key="24">
    <source>
        <dbReference type="ARBA" id="ARBA00070160"/>
    </source>
</evidence>
<dbReference type="Pfam" id="PF07992">
    <property type="entry name" value="Pyr_redox_2"/>
    <property type="match status" value="1"/>
</dbReference>
<comment type="catalytic activity">
    <reaction evidence="20">
        <text>a quinone + hydrogen sulfide + glutathione + H(+) = S-sulfanylglutathione + a quinol</text>
        <dbReference type="Rhea" id="RHEA:55156"/>
        <dbReference type="ChEBI" id="CHEBI:15378"/>
        <dbReference type="ChEBI" id="CHEBI:24646"/>
        <dbReference type="ChEBI" id="CHEBI:29919"/>
        <dbReference type="ChEBI" id="CHEBI:57925"/>
        <dbReference type="ChEBI" id="CHEBI:58905"/>
        <dbReference type="ChEBI" id="CHEBI:132124"/>
        <dbReference type="EC" id="1.8.5.8"/>
    </reaction>
    <physiologicalReaction direction="left-to-right" evidence="20">
        <dbReference type="Rhea" id="RHEA:55157"/>
    </physiologicalReaction>
</comment>
<dbReference type="FunFam" id="3.50.50.60:FF:000034">
    <property type="entry name" value="sulfide:quinone oxidoreductase, mitochondrial"/>
    <property type="match status" value="1"/>
</dbReference>